<protein>
    <submittedName>
        <fullName evidence="2">Glycerophosphodiester phosphodiesterase</fullName>
    </submittedName>
</protein>
<reference evidence="2 3" key="1">
    <citation type="submission" date="2018-03" db="EMBL/GenBank/DDBJ databases">
        <title>The draft genome of Mesorhizobium sp. 6GN-30.</title>
        <authorList>
            <person name="Liu L."/>
            <person name="Li L."/>
            <person name="Wang T."/>
            <person name="Zhang X."/>
            <person name="Liang L."/>
        </authorList>
    </citation>
    <scope>NUCLEOTIDE SEQUENCE [LARGE SCALE GENOMIC DNA]</scope>
    <source>
        <strain evidence="2 3">6GN30</strain>
    </source>
</reference>
<dbReference type="EMBL" id="PXYK01000018">
    <property type="protein sequence ID" value="PSJ57229.1"/>
    <property type="molecule type" value="Genomic_DNA"/>
</dbReference>
<dbReference type="AlphaFoldDB" id="A0A2P7S471"/>
<evidence type="ECO:0000313" key="3">
    <source>
        <dbReference type="Proteomes" id="UP000241229"/>
    </source>
</evidence>
<dbReference type="GO" id="GO:0006629">
    <property type="term" value="P:lipid metabolic process"/>
    <property type="evidence" value="ECO:0007669"/>
    <property type="project" value="InterPro"/>
</dbReference>
<feature type="domain" description="GP-PDE" evidence="1">
    <location>
        <begin position="50"/>
        <end position="326"/>
    </location>
</feature>
<dbReference type="InterPro" id="IPR017946">
    <property type="entry name" value="PLC-like_Pdiesterase_TIM-brl"/>
</dbReference>
<dbReference type="PANTHER" id="PTHR43805:SF1">
    <property type="entry name" value="GP-PDE DOMAIN-CONTAINING PROTEIN"/>
    <property type="match status" value="1"/>
</dbReference>
<keyword evidence="3" id="KW-1185">Reference proteome</keyword>
<dbReference type="Gene3D" id="3.20.20.190">
    <property type="entry name" value="Phosphatidylinositol (PI) phosphodiesterase"/>
    <property type="match status" value="1"/>
</dbReference>
<dbReference type="RefSeq" id="WP_106773689.1">
    <property type="nucleotide sequence ID" value="NZ_PXYK01000018.1"/>
</dbReference>
<dbReference type="SUPFAM" id="SSF51695">
    <property type="entry name" value="PLC-like phosphodiesterases"/>
    <property type="match status" value="1"/>
</dbReference>
<dbReference type="Proteomes" id="UP000241229">
    <property type="component" value="Unassembled WGS sequence"/>
</dbReference>
<proteinExistence type="predicted"/>
<organism evidence="2 3">
    <name type="scientific">Kumtagia ephedrae</name>
    <dbReference type="NCBI Taxonomy" id="2116701"/>
    <lineage>
        <taxon>Bacteria</taxon>
        <taxon>Pseudomonadati</taxon>
        <taxon>Pseudomonadota</taxon>
        <taxon>Alphaproteobacteria</taxon>
        <taxon>Hyphomicrobiales</taxon>
        <taxon>Phyllobacteriaceae</taxon>
        <taxon>Kumtagia</taxon>
    </lineage>
</organism>
<dbReference type="OrthoDB" id="9795622at2"/>
<evidence type="ECO:0000313" key="2">
    <source>
        <dbReference type="EMBL" id="PSJ57229.1"/>
    </source>
</evidence>
<dbReference type="PANTHER" id="PTHR43805">
    <property type="entry name" value="GLYCEROPHOSPHORYL DIESTER PHOSPHODIESTERASE"/>
    <property type="match status" value="1"/>
</dbReference>
<dbReference type="GO" id="GO:0008081">
    <property type="term" value="F:phosphoric diester hydrolase activity"/>
    <property type="evidence" value="ECO:0007669"/>
    <property type="project" value="InterPro"/>
</dbReference>
<accession>A0A2P7S471</accession>
<gene>
    <name evidence="2" type="ORF">C7I84_18460</name>
</gene>
<dbReference type="PROSITE" id="PS51704">
    <property type="entry name" value="GP_PDE"/>
    <property type="match status" value="1"/>
</dbReference>
<name>A0A2P7S471_9HYPH</name>
<dbReference type="CDD" id="cd08613">
    <property type="entry name" value="GDPD_GDE4_like_1"/>
    <property type="match status" value="1"/>
</dbReference>
<evidence type="ECO:0000259" key="1">
    <source>
        <dbReference type="PROSITE" id="PS51704"/>
    </source>
</evidence>
<sequence>MKRWTIAALTLCAAAGALWLGNTSLLSGRPPGKPMVLAHRGLAQDYDRAGLDAETCTAARMLPPRHAFLENTIPSMEAAFALGADVLELDVHPTTDGQFAVFHDWTLDCRTEGTGPTRDHDMATLKTLDIGYGYTADGGATFPFRGKGVGMMPSLSEVLERFPDRRFHVNVKSNDPAEGGKLAAFLGTLSPESRARLTVYGGDEPVDAVKQALPDMRVFSRRSLKACVLRYAALGWSGTVPEACRGTTLLIPVNVAPWLWGWPNRFLDRMDAADTRVFLLGPYSGGFSQGLDAPTAIETLPAGYSGGISTDALDIVTPAIKARSGG</sequence>
<comment type="caution">
    <text evidence="2">The sequence shown here is derived from an EMBL/GenBank/DDBJ whole genome shotgun (WGS) entry which is preliminary data.</text>
</comment>
<dbReference type="InterPro" id="IPR030395">
    <property type="entry name" value="GP_PDE_dom"/>
</dbReference>
<dbReference type="Pfam" id="PF03009">
    <property type="entry name" value="GDPD"/>
    <property type="match status" value="1"/>
</dbReference>